<dbReference type="Pfam" id="PF04198">
    <property type="entry name" value="Sugar-bind"/>
    <property type="match status" value="1"/>
</dbReference>
<dbReference type="GO" id="GO:0003700">
    <property type="term" value="F:DNA-binding transcription factor activity"/>
    <property type="evidence" value="ECO:0007669"/>
    <property type="project" value="InterPro"/>
</dbReference>
<gene>
    <name evidence="7" type="ORF">C1I63_02395</name>
</gene>
<dbReference type="InterPro" id="IPR007324">
    <property type="entry name" value="Sugar-bd_dom_put"/>
</dbReference>
<dbReference type="RefSeq" id="WP_055789699.1">
    <property type="nucleotide sequence ID" value="NZ_PZPL01000001.1"/>
</dbReference>
<feature type="domain" description="HTH marR-type" evidence="6">
    <location>
        <begin position="26"/>
        <end position="63"/>
    </location>
</feature>
<dbReference type="Pfam" id="PF12802">
    <property type="entry name" value="MarR_2"/>
    <property type="match status" value="1"/>
</dbReference>
<dbReference type="GO" id="GO:0030246">
    <property type="term" value="F:carbohydrate binding"/>
    <property type="evidence" value="ECO:0007669"/>
    <property type="project" value="InterPro"/>
</dbReference>
<dbReference type="InterPro" id="IPR000835">
    <property type="entry name" value="HTH_MarR-typ"/>
</dbReference>
<keyword evidence="8" id="KW-1185">Reference proteome</keyword>
<feature type="domain" description="Sugar-binding" evidence="5">
    <location>
        <begin position="73"/>
        <end position="324"/>
    </location>
</feature>
<evidence type="ECO:0000313" key="7">
    <source>
        <dbReference type="EMBL" id="PTL71804.1"/>
    </source>
</evidence>
<dbReference type="InterPro" id="IPR051054">
    <property type="entry name" value="SorC_transcr_regulators"/>
</dbReference>
<comment type="similarity">
    <text evidence="1">Belongs to the SorC transcriptional regulatory family.</text>
</comment>
<dbReference type="PANTHER" id="PTHR34294:SF1">
    <property type="entry name" value="TRANSCRIPTIONAL REGULATOR LSRR"/>
    <property type="match status" value="1"/>
</dbReference>
<keyword evidence="2" id="KW-0805">Transcription regulation</keyword>
<accession>A0A2T4UQJ4</accession>
<dbReference type="SUPFAM" id="SSF46785">
    <property type="entry name" value="Winged helix' DNA-binding domain"/>
    <property type="match status" value="1"/>
</dbReference>
<dbReference type="GO" id="GO:0003677">
    <property type="term" value="F:DNA binding"/>
    <property type="evidence" value="ECO:0007669"/>
    <property type="project" value="UniProtKB-KW"/>
</dbReference>
<dbReference type="SUPFAM" id="SSF100950">
    <property type="entry name" value="NagB/RpiA/CoA transferase-like"/>
    <property type="match status" value="1"/>
</dbReference>
<reference evidence="7 8" key="1">
    <citation type="submission" date="2018-03" db="EMBL/GenBank/DDBJ databases">
        <title>Bacteriophage NCPPB3778 and a type I-E CRISPR drive the evolution of the US Biological Select Agent, Rathayibacter toxicus.</title>
        <authorList>
            <person name="Davis E.W.II."/>
            <person name="Tabima J.F."/>
            <person name="Weisberg A.J."/>
            <person name="Dantas Lopes L."/>
            <person name="Wiseman M.S."/>
            <person name="Wiseman M.S."/>
            <person name="Pupko T."/>
            <person name="Belcher M.S."/>
            <person name="Sechler A.J."/>
            <person name="Tancos M.A."/>
            <person name="Schroeder B.K."/>
            <person name="Murray T.D."/>
            <person name="Luster D.G."/>
            <person name="Schneider W.L."/>
            <person name="Rogers E."/>
            <person name="Andreote F.D."/>
            <person name="Grunwald N.J."/>
            <person name="Putnam M.L."/>
            <person name="Chang J.H."/>
        </authorList>
    </citation>
    <scope>NUCLEOTIDE SEQUENCE [LARGE SCALE GENOMIC DNA]</scope>
    <source>
        <strain evidence="7 8">DSM 15933</strain>
    </source>
</reference>
<evidence type="ECO:0000313" key="8">
    <source>
        <dbReference type="Proteomes" id="UP000241085"/>
    </source>
</evidence>
<dbReference type="Gene3D" id="3.40.50.1360">
    <property type="match status" value="1"/>
</dbReference>
<protein>
    <submittedName>
        <fullName evidence="7">Sugar-binding transcriptional regulator</fullName>
    </submittedName>
</protein>
<dbReference type="PANTHER" id="PTHR34294">
    <property type="entry name" value="TRANSCRIPTIONAL REGULATOR-RELATED"/>
    <property type="match status" value="1"/>
</dbReference>
<dbReference type="AlphaFoldDB" id="A0A2T4UQJ4"/>
<organism evidence="7 8">
    <name type="scientific">Rathayibacter caricis DSM 15933</name>
    <dbReference type="NCBI Taxonomy" id="1328867"/>
    <lineage>
        <taxon>Bacteria</taxon>
        <taxon>Bacillati</taxon>
        <taxon>Actinomycetota</taxon>
        <taxon>Actinomycetes</taxon>
        <taxon>Micrococcales</taxon>
        <taxon>Microbacteriaceae</taxon>
        <taxon>Rathayibacter</taxon>
    </lineage>
</organism>
<evidence type="ECO:0000256" key="1">
    <source>
        <dbReference type="ARBA" id="ARBA00010466"/>
    </source>
</evidence>
<name>A0A2T4UQJ4_9MICO</name>
<evidence type="ECO:0000256" key="4">
    <source>
        <dbReference type="ARBA" id="ARBA00023163"/>
    </source>
</evidence>
<evidence type="ECO:0000256" key="2">
    <source>
        <dbReference type="ARBA" id="ARBA00023015"/>
    </source>
</evidence>
<dbReference type="InterPro" id="IPR037171">
    <property type="entry name" value="NagB/RpiA_transferase-like"/>
</dbReference>
<proteinExistence type="inferred from homology"/>
<evidence type="ECO:0000259" key="5">
    <source>
        <dbReference type="Pfam" id="PF04198"/>
    </source>
</evidence>
<comment type="caution">
    <text evidence="7">The sequence shown here is derived from an EMBL/GenBank/DDBJ whole genome shotgun (WGS) entry which is preliminary data.</text>
</comment>
<evidence type="ECO:0000256" key="3">
    <source>
        <dbReference type="ARBA" id="ARBA00023125"/>
    </source>
</evidence>
<dbReference type="Gene3D" id="1.10.10.60">
    <property type="entry name" value="Homeodomain-like"/>
    <property type="match status" value="1"/>
</dbReference>
<sequence length="330" mass="34939">MSRPGPVSPSRLSIDRLSLVTKVARLYHEDGLRQPEIATRLHVSQSRVSRLLKEAVALGIVRTIVVPPAGVHSELEDTVRDRFGLADVVVADTSSDDEYSILAALSGAGAAYFETTLTGHDRVGISSWSSTLLATVDKMAPRTVSTADVIVQVLGGLGTASVQMKATHLVERMAAVTGASPVFFSAPGIVASRGARDAILEDQFAREVLDEWSRLTVLIAGIGSVAPSPMLKDSGNAISATEIDALSEAGAVGDICLHFFDAQGRLIETGFSERTVGIDAAAMRAVPRRVGIAGGARKYEAVRAALRGRWIDVMITDVDTARRLAAEPEV</sequence>
<dbReference type="EMBL" id="PZPL01000001">
    <property type="protein sequence ID" value="PTL71804.1"/>
    <property type="molecule type" value="Genomic_DNA"/>
</dbReference>
<dbReference type="Proteomes" id="UP000241085">
    <property type="component" value="Unassembled WGS sequence"/>
</dbReference>
<keyword evidence="3" id="KW-0238">DNA-binding</keyword>
<evidence type="ECO:0000259" key="6">
    <source>
        <dbReference type="Pfam" id="PF12802"/>
    </source>
</evidence>
<dbReference type="InterPro" id="IPR036390">
    <property type="entry name" value="WH_DNA-bd_sf"/>
</dbReference>
<keyword evidence="4" id="KW-0804">Transcription</keyword>